<keyword evidence="4" id="KW-0175">Coiled coil</keyword>
<dbReference type="InterPro" id="IPR002110">
    <property type="entry name" value="Ankyrin_rpt"/>
</dbReference>
<protein>
    <submittedName>
        <fullName evidence="6">Uncharacterized protein</fullName>
    </submittedName>
</protein>
<evidence type="ECO:0000256" key="1">
    <source>
        <dbReference type="ARBA" id="ARBA00022737"/>
    </source>
</evidence>
<evidence type="ECO:0000256" key="2">
    <source>
        <dbReference type="ARBA" id="ARBA00023043"/>
    </source>
</evidence>
<comment type="caution">
    <text evidence="6">The sequence shown here is derived from an EMBL/GenBank/DDBJ whole genome shotgun (WGS) entry which is preliminary data.</text>
</comment>
<dbReference type="InterPro" id="IPR036770">
    <property type="entry name" value="Ankyrin_rpt-contain_sf"/>
</dbReference>
<evidence type="ECO:0000256" key="5">
    <source>
        <dbReference type="SAM" id="MobiDB-lite"/>
    </source>
</evidence>
<dbReference type="Pfam" id="PF12796">
    <property type="entry name" value="Ank_2"/>
    <property type="match status" value="1"/>
</dbReference>
<dbReference type="GO" id="GO:0004842">
    <property type="term" value="F:ubiquitin-protein transferase activity"/>
    <property type="evidence" value="ECO:0007669"/>
    <property type="project" value="TreeGrafter"/>
</dbReference>
<evidence type="ECO:0000313" key="7">
    <source>
        <dbReference type="Proteomes" id="UP001162640"/>
    </source>
</evidence>
<dbReference type="PANTHER" id="PTHR24171:SF8">
    <property type="entry name" value="BRCA1-ASSOCIATED RING DOMAIN PROTEIN 1"/>
    <property type="match status" value="1"/>
</dbReference>
<sequence>MNSTKRNSVTMGGSVHPLDNVLNDDLMNSGAKSGIVGRGKMMGDKAGVFEDSKLVNFGAAREKAMKRVGDKLKPKNIFSSAVEGEEDEVYKLLCMEKIKIDERNPFNGRTLLHEAAANGHLNMAEMLLKEFGANVDCRTYLGKETPLHLAVSQNNRSMVFLLLNYSADPNIQSKYFAAPLHYVQKKSIAVLLCRAGAKTTTRDIHNHTPVTSVVNEIDDCDDLVDFLTHVNIDQDRDRYKKEREANKAQRDEIERLKLEALSKANKGEKMSFKEKMQKEYNKWRKGDNDFLNEVERRKKLKAQKPNEYFEDEDWRRRPPKDHDPAAGEKTSSSQHWIE</sequence>
<keyword evidence="2 3" id="KW-0040">ANK repeat</keyword>
<dbReference type="PROSITE" id="PS50088">
    <property type="entry name" value="ANK_REPEAT"/>
    <property type="match status" value="2"/>
</dbReference>
<dbReference type="PANTHER" id="PTHR24171">
    <property type="entry name" value="ANKYRIN REPEAT DOMAIN-CONTAINING PROTEIN 39-RELATED"/>
    <property type="match status" value="1"/>
</dbReference>
<dbReference type="PRINTS" id="PR01415">
    <property type="entry name" value="ANKYRIN"/>
</dbReference>
<evidence type="ECO:0000313" key="6">
    <source>
        <dbReference type="EMBL" id="GMH81363.1"/>
    </source>
</evidence>
<feature type="coiled-coil region" evidence="4">
    <location>
        <begin position="232"/>
        <end position="259"/>
    </location>
</feature>
<feature type="compositionally biased region" description="Polar residues" evidence="5">
    <location>
        <begin position="329"/>
        <end position="338"/>
    </location>
</feature>
<dbReference type="AlphaFoldDB" id="A0A9W7EJK3"/>
<feature type="repeat" description="ANK" evidence="3">
    <location>
        <begin position="142"/>
        <end position="174"/>
    </location>
</feature>
<organism evidence="6 7">
    <name type="scientific">Triparma laevis f. inornata</name>
    <dbReference type="NCBI Taxonomy" id="1714386"/>
    <lineage>
        <taxon>Eukaryota</taxon>
        <taxon>Sar</taxon>
        <taxon>Stramenopiles</taxon>
        <taxon>Ochrophyta</taxon>
        <taxon>Bolidophyceae</taxon>
        <taxon>Parmales</taxon>
        <taxon>Triparmaceae</taxon>
        <taxon>Triparma</taxon>
    </lineage>
</organism>
<reference evidence="7" key="1">
    <citation type="journal article" date="2023" name="Commun. Biol.">
        <title>Genome analysis of Parmales, the sister group of diatoms, reveals the evolutionary specialization of diatoms from phago-mixotrophs to photoautotrophs.</title>
        <authorList>
            <person name="Ban H."/>
            <person name="Sato S."/>
            <person name="Yoshikawa S."/>
            <person name="Yamada K."/>
            <person name="Nakamura Y."/>
            <person name="Ichinomiya M."/>
            <person name="Sato N."/>
            <person name="Blanc-Mathieu R."/>
            <person name="Endo H."/>
            <person name="Kuwata A."/>
            <person name="Ogata H."/>
        </authorList>
    </citation>
    <scope>NUCLEOTIDE SEQUENCE [LARGE SCALE GENOMIC DNA]</scope>
</reference>
<dbReference type="Proteomes" id="UP001162640">
    <property type="component" value="Unassembled WGS sequence"/>
</dbReference>
<keyword evidence="1" id="KW-0677">Repeat</keyword>
<feature type="region of interest" description="Disordered" evidence="5">
    <location>
        <begin position="297"/>
        <end position="338"/>
    </location>
</feature>
<dbReference type="EMBL" id="BLQM01000299">
    <property type="protein sequence ID" value="GMH81363.1"/>
    <property type="molecule type" value="Genomic_DNA"/>
</dbReference>
<proteinExistence type="predicted"/>
<dbReference type="SMART" id="SM00248">
    <property type="entry name" value="ANK"/>
    <property type="match status" value="2"/>
</dbReference>
<evidence type="ECO:0000256" key="3">
    <source>
        <dbReference type="PROSITE-ProRule" id="PRU00023"/>
    </source>
</evidence>
<dbReference type="Gene3D" id="1.25.40.20">
    <property type="entry name" value="Ankyrin repeat-containing domain"/>
    <property type="match status" value="1"/>
</dbReference>
<dbReference type="PROSITE" id="PS50297">
    <property type="entry name" value="ANK_REP_REGION"/>
    <property type="match status" value="2"/>
</dbReference>
<gene>
    <name evidence="6" type="ORF">TL16_g08905</name>
</gene>
<feature type="repeat" description="ANK" evidence="3">
    <location>
        <begin position="107"/>
        <end position="140"/>
    </location>
</feature>
<feature type="compositionally biased region" description="Basic and acidic residues" evidence="5">
    <location>
        <begin position="313"/>
        <end position="326"/>
    </location>
</feature>
<accession>A0A9W7EJK3</accession>
<name>A0A9W7EJK3_9STRA</name>
<dbReference type="GO" id="GO:0085020">
    <property type="term" value="P:protein K6-linked ubiquitination"/>
    <property type="evidence" value="ECO:0007669"/>
    <property type="project" value="TreeGrafter"/>
</dbReference>
<dbReference type="SUPFAM" id="SSF48403">
    <property type="entry name" value="Ankyrin repeat"/>
    <property type="match status" value="1"/>
</dbReference>
<evidence type="ECO:0000256" key="4">
    <source>
        <dbReference type="SAM" id="Coils"/>
    </source>
</evidence>